<evidence type="ECO:0000259" key="9">
    <source>
        <dbReference type="PROSITE" id="PS50111"/>
    </source>
</evidence>
<evidence type="ECO:0000256" key="1">
    <source>
        <dbReference type="ARBA" id="ARBA00004370"/>
    </source>
</evidence>
<sequence>MIKRFKSVKHFVAISAGASILAVVAAMLMYSAYSASQTQSFVQESSKDMLMSSLKARLETEASKQATRINTNFGQALSIVSTVAATNETLDSDEDGARRKMVDTLTQVLRKNDFLRDIYVGWEPDAFGADANYAGAQGAPYADASGRFMPVFFLNDDGTVGNIVQGDEIDSTEITPAGEEKGAYYLCPKKTGEACITDPAIFDVNGKQVMLVSFNAPIMVDGTFKGVIGGDIAVDFIQQLLVDTNQGIYNGAGNIALITSLDNVIANSADASSLGKKASSIVSDDSRQLLQQVRTSGQSVYSLDDSSGMIRLYQPFNVAGTNTRWILMMELPMSAALADLNAMQAQLVSKAKSDLFWMLMVSALVAAIGLAMIWSVGRSIARPLGELAQRLRNIASGDGDLTQRLPNGGRNELGEVATQFNAFVDKIERVMIDVRHSSENVRLSSAEISTGSLDLSRRTENTAASLEQSAAAMEELTSTVASSAGASGQASTLASNAARSAEQGGSMMAEVVGTMKEISASSKEIVSIIGVIDAIAFQTNLLALNASVEAARAGEQGRGFAVVAEEVRSLANRSTKAAKEIKTLIDASVERTSTGETLVQHAGQQMGDIVEQVKRVNDLIGEITTAANEQNTGISQVNQAVSQLDQMTQENAALVEESAAASDALSQEAARLAEIVGTFKVSDAAFSGASSSGGSSAVHRSPVRDHEQHYDHA</sequence>
<dbReference type="CDD" id="cd11386">
    <property type="entry name" value="MCP_signal"/>
    <property type="match status" value="1"/>
</dbReference>
<dbReference type="Pfam" id="PF00015">
    <property type="entry name" value="MCPsignal"/>
    <property type="match status" value="1"/>
</dbReference>
<dbReference type="PANTHER" id="PTHR43531:SF14">
    <property type="entry name" value="METHYL-ACCEPTING CHEMOTAXIS PROTEIN I-RELATED"/>
    <property type="match status" value="1"/>
</dbReference>
<keyword evidence="8" id="KW-0812">Transmembrane</keyword>
<dbReference type="PROSITE" id="PS50111">
    <property type="entry name" value="CHEMOTAXIS_TRANSDUC_2"/>
    <property type="match status" value="1"/>
</dbReference>
<dbReference type="SMART" id="SM00283">
    <property type="entry name" value="MA"/>
    <property type="match status" value="1"/>
</dbReference>
<dbReference type="RefSeq" id="WP_265896102.1">
    <property type="nucleotide sequence ID" value="NZ_JAPIVE010000002.1"/>
</dbReference>
<keyword evidence="2" id="KW-0488">Methylation</keyword>
<comment type="caution">
    <text evidence="11">The sequence shown here is derived from an EMBL/GenBank/DDBJ whole genome shotgun (WGS) entry which is preliminary data.</text>
</comment>
<dbReference type="Proteomes" id="UP001165678">
    <property type="component" value="Unassembled WGS sequence"/>
</dbReference>
<keyword evidence="12" id="KW-1185">Reference proteome</keyword>
<dbReference type="AlphaFoldDB" id="A0AA41ZGE8"/>
<dbReference type="PANTHER" id="PTHR43531">
    <property type="entry name" value="PROTEIN ICFG"/>
    <property type="match status" value="1"/>
</dbReference>
<dbReference type="Pfam" id="PF00672">
    <property type="entry name" value="HAMP"/>
    <property type="match status" value="1"/>
</dbReference>
<dbReference type="Pfam" id="PF22673">
    <property type="entry name" value="MCP-like_PDC_1"/>
    <property type="match status" value="1"/>
</dbReference>
<dbReference type="GO" id="GO:0007165">
    <property type="term" value="P:signal transduction"/>
    <property type="evidence" value="ECO:0007669"/>
    <property type="project" value="UniProtKB-KW"/>
</dbReference>
<name>A0AA41ZGE8_9GAMM</name>
<feature type="region of interest" description="Disordered" evidence="7">
    <location>
        <begin position="689"/>
        <end position="713"/>
    </location>
</feature>
<dbReference type="InterPro" id="IPR004089">
    <property type="entry name" value="MCPsignal_dom"/>
</dbReference>
<dbReference type="SMART" id="SM00304">
    <property type="entry name" value="HAMP"/>
    <property type="match status" value="1"/>
</dbReference>
<dbReference type="CDD" id="cd12913">
    <property type="entry name" value="PDC1_MCP_like"/>
    <property type="match status" value="1"/>
</dbReference>
<dbReference type="PROSITE" id="PS50885">
    <property type="entry name" value="HAMP"/>
    <property type="match status" value="1"/>
</dbReference>
<dbReference type="InterPro" id="IPR051310">
    <property type="entry name" value="MCP_chemotaxis"/>
</dbReference>
<evidence type="ECO:0000256" key="6">
    <source>
        <dbReference type="SAM" id="Coils"/>
    </source>
</evidence>
<organism evidence="11 12">
    <name type="scientific">Larsenimonas rhizosphaerae</name>
    <dbReference type="NCBI Taxonomy" id="2944682"/>
    <lineage>
        <taxon>Bacteria</taxon>
        <taxon>Pseudomonadati</taxon>
        <taxon>Pseudomonadota</taxon>
        <taxon>Gammaproteobacteria</taxon>
        <taxon>Oceanospirillales</taxon>
        <taxon>Halomonadaceae</taxon>
        <taxon>Larsenimonas</taxon>
    </lineage>
</organism>
<proteinExistence type="inferred from homology"/>
<dbReference type="SUPFAM" id="SSF58104">
    <property type="entry name" value="Methyl-accepting chemotaxis protein (MCP) signaling domain"/>
    <property type="match status" value="1"/>
</dbReference>
<dbReference type="GO" id="GO:0005886">
    <property type="term" value="C:plasma membrane"/>
    <property type="evidence" value="ECO:0007669"/>
    <property type="project" value="TreeGrafter"/>
</dbReference>
<dbReference type="Gene3D" id="1.10.287.950">
    <property type="entry name" value="Methyl-accepting chemotaxis protein"/>
    <property type="match status" value="1"/>
</dbReference>
<dbReference type="GO" id="GO:0006935">
    <property type="term" value="P:chemotaxis"/>
    <property type="evidence" value="ECO:0007669"/>
    <property type="project" value="InterPro"/>
</dbReference>
<feature type="domain" description="HAMP" evidence="10">
    <location>
        <begin position="378"/>
        <end position="432"/>
    </location>
</feature>
<feature type="coiled-coil region" evidence="6">
    <location>
        <begin position="637"/>
        <end position="664"/>
    </location>
</feature>
<evidence type="ECO:0000313" key="11">
    <source>
        <dbReference type="EMBL" id="MCX2524161.1"/>
    </source>
</evidence>
<keyword evidence="8" id="KW-0472">Membrane</keyword>
<evidence type="ECO:0000256" key="7">
    <source>
        <dbReference type="SAM" id="MobiDB-lite"/>
    </source>
</evidence>
<dbReference type="Gene3D" id="3.30.450.20">
    <property type="entry name" value="PAS domain"/>
    <property type="match status" value="1"/>
</dbReference>
<reference evidence="11" key="1">
    <citation type="submission" date="2022-11" db="EMBL/GenBank/DDBJ databases">
        <title>Larsenimonas rhizosphaerae sp. nov., isolated from a tidal mudflat.</title>
        <authorList>
            <person name="Lee S.D."/>
            <person name="Kim I.S."/>
        </authorList>
    </citation>
    <scope>NUCLEOTIDE SEQUENCE</scope>
    <source>
        <strain evidence="11">GH2-1</strain>
    </source>
</reference>
<keyword evidence="6" id="KW-0175">Coiled coil</keyword>
<evidence type="ECO:0000256" key="8">
    <source>
        <dbReference type="SAM" id="Phobius"/>
    </source>
</evidence>
<dbReference type="FunFam" id="1.10.287.950:FF:000001">
    <property type="entry name" value="Methyl-accepting chemotaxis sensory transducer"/>
    <property type="match status" value="1"/>
</dbReference>
<feature type="transmembrane region" description="Helical" evidence="8">
    <location>
        <begin position="355"/>
        <end position="374"/>
    </location>
</feature>
<keyword evidence="3 5" id="KW-0807">Transducer</keyword>
<evidence type="ECO:0000256" key="5">
    <source>
        <dbReference type="PROSITE-ProRule" id="PRU00284"/>
    </source>
</evidence>
<dbReference type="PRINTS" id="PR00260">
    <property type="entry name" value="CHEMTRNSDUCR"/>
</dbReference>
<protein>
    <submittedName>
        <fullName evidence="11">Methyl-accepting chemotaxis protein</fullName>
    </submittedName>
</protein>
<evidence type="ECO:0000256" key="4">
    <source>
        <dbReference type="ARBA" id="ARBA00029447"/>
    </source>
</evidence>
<feature type="domain" description="Methyl-accepting transducer" evidence="9">
    <location>
        <begin position="437"/>
        <end position="666"/>
    </location>
</feature>
<dbReference type="InterPro" id="IPR003660">
    <property type="entry name" value="HAMP_dom"/>
</dbReference>
<dbReference type="EMBL" id="JAPIVE010000002">
    <property type="protein sequence ID" value="MCX2524161.1"/>
    <property type="molecule type" value="Genomic_DNA"/>
</dbReference>
<keyword evidence="8" id="KW-1133">Transmembrane helix</keyword>
<evidence type="ECO:0000313" key="12">
    <source>
        <dbReference type="Proteomes" id="UP001165678"/>
    </source>
</evidence>
<comment type="similarity">
    <text evidence="4">Belongs to the methyl-accepting chemotaxis (MCP) protein family.</text>
</comment>
<gene>
    <name evidence="11" type="ORF">OQ287_07905</name>
</gene>
<dbReference type="CDD" id="cd06225">
    <property type="entry name" value="HAMP"/>
    <property type="match status" value="1"/>
</dbReference>
<evidence type="ECO:0000256" key="3">
    <source>
        <dbReference type="ARBA" id="ARBA00023224"/>
    </source>
</evidence>
<accession>A0AA41ZGE8</accession>
<evidence type="ECO:0000256" key="2">
    <source>
        <dbReference type="ARBA" id="ARBA00022481"/>
    </source>
</evidence>
<dbReference type="InterPro" id="IPR004090">
    <property type="entry name" value="Chemotax_Me-accpt_rcpt"/>
</dbReference>
<evidence type="ECO:0000259" key="10">
    <source>
        <dbReference type="PROSITE" id="PS50885"/>
    </source>
</evidence>
<comment type="subcellular location">
    <subcellularLocation>
        <location evidence="1">Membrane</location>
    </subcellularLocation>
</comment>
<feature type="compositionally biased region" description="Basic and acidic residues" evidence="7">
    <location>
        <begin position="702"/>
        <end position="713"/>
    </location>
</feature>
<dbReference type="GO" id="GO:0004888">
    <property type="term" value="F:transmembrane signaling receptor activity"/>
    <property type="evidence" value="ECO:0007669"/>
    <property type="project" value="InterPro"/>
</dbReference>